<gene>
    <name evidence="1" type="ORF">R83534S58_LOCUS1988</name>
</gene>
<organism evidence="1 2">
    <name type="scientific">Commensalibacter papalotli</name>
    <name type="common">ex Botero et al. 2024</name>
    <dbReference type="NCBI Taxonomy" id="2972766"/>
    <lineage>
        <taxon>Bacteria</taxon>
        <taxon>Pseudomonadati</taxon>
        <taxon>Pseudomonadota</taxon>
        <taxon>Alphaproteobacteria</taxon>
        <taxon>Acetobacterales</taxon>
        <taxon>Acetobacteraceae</taxon>
    </lineage>
</organism>
<proteinExistence type="predicted"/>
<keyword evidence="2" id="KW-1185">Reference proteome</keyword>
<evidence type="ECO:0000313" key="1">
    <source>
        <dbReference type="EMBL" id="CAI3955646.1"/>
    </source>
</evidence>
<dbReference type="EMBL" id="CAMXCH010000004">
    <property type="protein sequence ID" value="CAI3955646.1"/>
    <property type="molecule type" value="Genomic_DNA"/>
</dbReference>
<evidence type="ECO:0000313" key="2">
    <source>
        <dbReference type="Proteomes" id="UP001154272"/>
    </source>
</evidence>
<name>A0ABM9HU99_9PROT</name>
<sequence length="69" mass="8397">MNNQSQRIRKIIYDTIYKESSNETQNFDPNLNLDFNGIYAESFIYECAKAIQLPNEYVEKYFLYNLYFF</sequence>
<dbReference type="Proteomes" id="UP001154272">
    <property type="component" value="Unassembled WGS sequence"/>
</dbReference>
<protein>
    <submittedName>
        <fullName evidence="1">Uncharacterized protein</fullName>
    </submittedName>
</protein>
<accession>A0ABM9HU99</accession>
<reference evidence="1" key="1">
    <citation type="submission" date="2022-10" db="EMBL/GenBank/DDBJ databases">
        <authorList>
            <person name="Botero Cardona J."/>
        </authorList>
    </citation>
    <scope>NUCLEOTIDE SEQUENCE</scope>
    <source>
        <strain evidence="1">R-83534</strain>
    </source>
</reference>
<comment type="caution">
    <text evidence="1">The sequence shown here is derived from an EMBL/GenBank/DDBJ whole genome shotgun (WGS) entry which is preliminary data.</text>
</comment>